<evidence type="ECO:0000256" key="4">
    <source>
        <dbReference type="ARBA" id="ARBA00011738"/>
    </source>
</evidence>
<keyword evidence="9" id="KW-0479">Metal-binding</keyword>
<evidence type="ECO:0000256" key="10">
    <source>
        <dbReference type="PIRSR" id="PIRSR604385-3"/>
    </source>
</evidence>
<dbReference type="RefSeq" id="WP_092497579.1">
    <property type="nucleotide sequence ID" value="NZ_FOFG01000010.1"/>
</dbReference>
<evidence type="ECO:0000256" key="6">
    <source>
        <dbReference type="ARBA" id="ARBA00022801"/>
    </source>
</evidence>
<dbReference type="EMBL" id="FOFG01000010">
    <property type="protein sequence ID" value="SER04485.1"/>
    <property type="molecule type" value="Genomic_DNA"/>
</dbReference>
<dbReference type="OrthoDB" id="5292471at2"/>
<dbReference type="NCBIfam" id="TIGR00052">
    <property type="entry name" value="nudix-type nucleoside diphosphatase, YffH/AdpP family"/>
    <property type="match status" value="1"/>
</dbReference>
<comment type="catalytic activity">
    <reaction evidence="1">
        <text>GDP-alpha-D-mannose + H2O = alpha-D-mannose 1-phosphate + GMP + 2 H(+)</text>
        <dbReference type="Rhea" id="RHEA:27978"/>
        <dbReference type="ChEBI" id="CHEBI:15377"/>
        <dbReference type="ChEBI" id="CHEBI:15378"/>
        <dbReference type="ChEBI" id="CHEBI:57527"/>
        <dbReference type="ChEBI" id="CHEBI:58115"/>
        <dbReference type="ChEBI" id="CHEBI:58409"/>
    </reaction>
</comment>
<keyword evidence="6" id="KW-0378">Hydrolase</keyword>
<dbReference type="STRING" id="1855383.SAMN05216548_110138"/>
<dbReference type="GO" id="GO:0006753">
    <property type="term" value="P:nucleoside phosphate metabolic process"/>
    <property type="evidence" value="ECO:0007669"/>
    <property type="project" value="TreeGrafter"/>
</dbReference>
<proteinExistence type="inferred from homology"/>
<keyword evidence="13" id="KW-1185">Reference proteome</keyword>
<comment type="subunit">
    <text evidence="4">Homodimer.</text>
</comment>
<feature type="binding site" evidence="9">
    <location>
        <position position="85"/>
    </location>
    <ligand>
        <name>Mg(2+)</name>
        <dbReference type="ChEBI" id="CHEBI:18420"/>
        <label>1</label>
    </ligand>
</feature>
<dbReference type="InterPro" id="IPR000086">
    <property type="entry name" value="NUDIX_hydrolase_dom"/>
</dbReference>
<dbReference type="InterPro" id="IPR004385">
    <property type="entry name" value="NDP_pyrophosphatase"/>
</dbReference>
<evidence type="ECO:0000256" key="8">
    <source>
        <dbReference type="ARBA" id="ARBA00032272"/>
    </source>
</evidence>
<organism evidence="12 13">
    <name type="scientific">Faunimonas pinastri</name>
    <dbReference type="NCBI Taxonomy" id="1855383"/>
    <lineage>
        <taxon>Bacteria</taxon>
        <taxon>Pseudomonadati</taxon>
        <taxon>Pseudomonadota</taxon>
        <taxon>Alphaproteobacteria</taxon>
        <taxon>Hyphomicrobiales</taxon>
        <taxon>Afifellaceae</taxon>
        <taxon>Faunimonas</taxon>
    </lineage>
</organism>
<feature type="binding site" evidence="9">
    <location>
        <position position="105"/>
    </location>
    <ligand>
        <name>Mg(2+)</name>
        <dbReference type="ChEBI" id="CHEBI:18420"/>
        <label>1</label>
    </ligand>
</feature>
<evidence type="ECO:0000256" key="9">
    <source>
        <dbReference type="PIRSR" id="PIRSR604385-2"/>
    </source>
</evidence>
<protein>
    <recommendedName>
        <fullName evidence="5">GDP-mannose pyrophosphatase</fullName>
    </recommendedName>
    <alternativeName>
        <fullName evidence="7">GDP-mannose hydrolase</fullName>
    </alternativeName>
    <alternativeName>
        <fullName evidence="8">GDPMK</fullName>
    </alternativeName>
</protein>
<dbReference type="AlphaFoldDB" id="A0A1H9KZY9"/>
<dbReference type="PROSITE" id="PS00893">
    <property type="entry name" value="NUDIX_BOX"/>
    <property type="match status" value="1"/>
</dbReference>
<evidence type="ECO:0000256" key="3">
    <source>
        <dbReference type="ARBA" id="ARBA00007275"/>
    </source>
</evidence>
<evidence type="ECO:0000256" key="2">
    <source>
        <dbReference type="ARBA" id="ARBA00001946"/>
    </source>
</evidence>
<comment type="cofactor">
    <cofactor evidence="2 9">
        <name>Mg(2+)</name>
        <dbReference type="ChEBI" id="CHEBI:18420"/>
    </cofactor>
</comment>
<comment type="similarity">
    <text evidence="3">Belongs to the Nudix hydrolase family. NudK subfamily.</text>
</comment>
<dbReference type="GO" id="GO:0005829">
    <property type="term" value="C:cytosol"/>
    <property type="evidence" value="ECO:0007669"/>
    <property type="project" value="TreeGrafter"/>
</dbReference>
<dbReference type="GO" id="GO:0019144">
    <property type="term" value="F:ADP-sugar diphosphatase activity"/>
    <property type="evidence" value="ECO:0007669"/>
    <property type="project" value="TreeGrafter"/>
</dbReference>
<dbReference type="InterPro" id="IPR020084">
    <property type="entry name" value="NUDIX_hydrolase_CS"/>
</dbReference>
<evidence type="ECO:0000256" key="5">
    <source>
        <dbReference type="ARBA" id="ARBA00016377"/>
    </source>
</evidence>
<evidence type="ECO:0000259" key="11">
    <source>
        <dbReference type="PROSITE" id="PS51462"/>
    </source>
</evidence>
<feature type="binding site" evidence="9">
    <location>
        <position position="101"/>
    </location>
    <ligand>
        <name>Mg(2+)</name>
        <dbReference type="ChEBI" id="CHEBI:18420"/>
        <label>1</label>
    </ligand>
</feature>
<dbReference type="InterPro" id="IPR015797">
    <property type="entry name" value="NUDIX_hydrolase-like_dom_sf"/>
</dbReference>
<evidence type="ECO:0000256" key="7">
    <source>
        <dbReference type="ARBA" id="ARBA00032162"/>
    </source>
</evidence>
<dbReference type="Gene3D" id="3.90.79.10">
    <property type="entry name" value="Nucleoside Triphosphate Pyrophosphohydrolase"/>
    <property type="match status" value="1"/>
</dbReference>
<reference evidence="12 13" key="1">
    <citation type="submission" date="2016-10" db="EMBL/GenBank/DDBJ databases">
        <authorList>
            <person name="de Groot N.N."/>
        </authorList>
    </citation>
    <scope>NUCLEOTIDE SEQUENCE [LARGE SCALE GENOMIC DNA]</scope>
    <source>
        <strain evidence="12 13">A52C2</strain>
    </source>
</reference>
<feature type="short sequence motif" description="Nudix box" evidence="10">
    <location>
        <begin position="86"/>
        <end position="108"/>
    </location>
</feature>
<dbReference type="GO" id="GO:0019693">
    <property type="term" value="P:ribose phosphate metabolic process"/>
    <property type="evidence" value="ECO:0007669"/>
    <property type="project" value="TreeGrafter"/>
</dbReference>
<evidence type="ECO:0000313" key="13">
    <source>
        <dbReference type="Proteomes" id="UP000199647"/>
    </source>
</evidence>
<evidence type="ECO:0000313" key="12">
    <source>
        <dbReference type="EMBL" id="SER04485.1"/>
    </source>
</evidence>
<dbReference type="GO" id="GO:0046872">
    <property type="term" value="F:metal ion binding"/>
    <property type="evidence" value="ECO:0007669"/>
    <property type="project" value="UniProtKB-KW"/>
</dbReference>
<keyword evidence="9" id="KW-0460">Magnesium</keyword>
<dbReference type="Proteomes" id="UP000199647">
    <property type="component" value="Unassembled WGS sequence"/>
</dbReference>
<sequence>MTVIPPRIVSRELIFKGWNTVEKVVFETTDAHGERRTTDREVVDHGHAAVVLTIDPDRDVAFLVRQWRSGLMSVGDGPFLLEACAGIIDPGEGAEECARREAEEEVGFRLRELKAHGSVVPSAGTLTERMYLYIAEVSSTDRVGKGGGVEDEGEDIEIVEIPIPELFRMARAGAIEDAKTLILVQSMMLERLERAADASA</sequence>
<evidence type="ECO:0000256" key="1">
    <source>
        <dbReference type="ARBA" id="ARBA00000847"/>
    </source>
</evidence>
<dbReference type="Pfam" id="PF00293">
    <property type="entry name" value="NUDIX"/>
    <property type="match status" value="1"/>
</dbReference>
<gene>
    <name evidence="12" type="ORF">SAMN05216548_110138</name>
</gene>
<accession>A0A1H9KZY9</accession>
<feature type="binding site" evidence="9">
    <location>
        <position position="154"/>
    </location>
    <ligand>
        <name>Mg(2+)</name>
        <dbReference type="ChEBI" id="CHEBI:18420"/>
        <label>1</label>
    </ligand>
</feature>
<dbReference type="SUPFAM" id="SSF55811">
    <property type="entry name" value="Nudix"/>
    <property type="match status" value="1"/>
</dbReference>
<dbReference type="PROSITE" id="PS51462">
    <property type="entry name" value="NUDIX"/>
    <property type="match status" value="1"/>
</dbReference>
<name>A0A1H9KZY9_9HYPH</name>
<feature type="domain" description="Nudix hydrolase" evidence="11">
    <location>
        <begin position="44"/>
        <end position="183"/>
    </location>
</feature>
<dbReference type="PANTHER" id="PTHR11839:SF18">
    <property type="entry name" value="NUDIX HYDROLASE DOMAIN-CONTAINING PROTEIN"/>
    <property type="match status" value="1"/>
</dbReference>
<dbReference type="PANTHER" id="PTHR11839">
    <property type="entry name" value="UDP/ADP-SUGAR PYROPHOSPHATASE"/>
    <property type="match status" value="1"/>
</dbReference>